<dbReference type="AlphaFoldDB" id="A0A2Z6NDR7"/>
<gene>
    <name evidence="1" type="ORF">TSUD_271280</name>
</gene>
<organism evidence="1 2">
    <name type="scientific">Trifolium subterraneum</name>
    <name type="common">Subterranean clover</name>
    <dbReference type="NCBI Taxonomy" id="3900"/>
    <lineage>
        <taxon>Eukaryota</taxon>
        <taxon>Viridiplantae</taxon>
        <taxon>Streptophyta</taxon>
        <taxon>Embryophyta</taxon>
        <taxon>Tracheophyta</taxon>
        <taxon>Spermatophyta</taxon>
        <taxon>Magnoliopsida</taxon>
        <taxon>eudicotyledons</taxon>
        <taxon>Gunneridae</taxon>
        <taxon>Pentapetalae</taxon>
        <taxon>rosids</taxon>
        <taxon>fabids</taxon>
        <taxon>Fabales</taxon>
        <taxon>Fabaceae</taxon>
        <taxon>Papilionoideae</taxon>
        <taxon>50 kb inversion clade</taxon>
        <taxon>NPAAA clade</taxon>
        <taxon>Hologalegina</taxon>
        <taxon>IRL clade</taxon>
        <taxon>Trifolieae</taxon>
        <taxon>Trifolium</taxon>
    </lineage>
</organism>
<keyword evidence="2" id="KW-1185">Reference proteome</keyword>
<reference evidence="2" key="1">
    <citation type="journal article" date="2017" name="Front. Plant Sci.">
        <title>Climate Clever Clovers: New Paradigm to Reduce the Environmental Footprint of Ruminants by Breeding Low Methanogenic Forages Utilizing Haplotype Variation.</title>
        <authorList>
            <person name="Kaur P."/>
            <person name="Appels R."/>
            <person name="Bayer P.E."/>
            <person name="Keeble-Gagnere G."/>
            <person name="Wang J."/>
            <person name="Hirakawa H."/>
            <person name="Shirasawa K."/>
            <person name="Vercoe P."/>
            <person name="Stefanova K."/>
            <person name="Durmic Z."/>
            <person name="Nichols P."/>
            <person name="Revell C."/>
            <person name="Isobe S.N."/>
            <person name="Edwards D."/>
            <person name="Erskine W."/>
        </authorList>
    </citation>
    <scope>NUCLEOTIDE SEQUENCE [LARGE SCALE GENOMIC DNA]</scope>
    <source>
        <strain evidence="2">cv. Daliak</strain>
    </source>
</reference>
<dbReference type="EMBL" id="DF973358">
    <property type="protein sequence ID" value="GAU27587.1"/>
    <property type="molecule type" value="Genomic_DNA"/>
</dbReference>
<sequence length="142" mass="15054">MGLFSRDDANDLIESKIVGWYYKGRCNQVVNQHFPKASVDRLLGFFDPTVHIGLSTSFMHASSSWKCYLLAAALPLFSVVISSVSGGGGVTSQTFQTVALTQAALPLLSVVIGGVSGGGATSQSFQTVALTQGFFRRPSSCQ</sequence>
<name>A0A2Z6NDR7_TRISU</name>
<evidence type="ECO:0000313" key="2">
    <source>
        <dbReference type="Proteomes" id="UP000242715"/>
    </source>
</evidence>
<dbReference type="Proteomes" id="UP000242715">
    <property type="component" value="Unassembled WGS sequence"/>
</dbReference>
<evidence type="ECO:0000313" key="1">
    <source>
        <dbReference type="EMBL" id="GAU27587.1"/>
    </source>
</evidence>
<accession>A0A2Z6NDR7</accession>
<protein>
    <submittedName>
        <fullName evidence="1">Uncharacterized protein</fullName>
    </submittedName>
</protein>
<proteinExistence type="predicted"/>